<dbReference type="GO" id="GO:0016020">
    <property type="term" value="C:membrane"/>
    <property type="evidence" value="ECO:0007669"/>
    <property type="project" value="InterPro"/>
</dbReference>
<comment type="subcellular location">
    <subcellularLocation>
        <location evidence="1">Secreted</location>
    </subcellularLocation>
</comment>
<dbReference type="Pfam" id="PF17210">
    <property type="entry name" value="SdrD_B"/>
    <property type="match status" value="1"/>
</dbReference>
<dbReference type="Gene3D" id="2.60.40.10">
    <property type="entry name" value="Immunoglobulins"/>
    <property type="match status" value="4"/>
</dbReference>
<dbReference type="SUPFAM" id="SSF49478">
    <property type="entry name" value="Cna protein B-type domain"/>
    <property type="match status" value="1"/>
</dbReference>
<protein>
    <submittedName>
        <fullName evidence="7">DUF11 domain-containing protein</fullName>
    </submittedName>
</protein>
<evidence type="ECO:0000313" key="7">
    <source>
        <dbReference type="EMBL" id="KAB7731292.1"/>
    </source>
</evidence>
<sequence length="1577" mass="160135">MSHHFHSLHLFFRCLILVLLLGSVGSVTAQSISGTVFQDFNSNGIYESIPTSGTYAYGEPGLSGVAVRAYNTAGILSGSGVSGTTGTYSFTTTGSGPFRVEFSIPGSLPSVNETVVRSTSLTAANSVQFTSPGSSTLNFGVLARADYCQSNPPLIVPCFVSGNPLAAAIVAEHVIVSFPYSSSSNNTGTASAPNIVSNFEPTPRADAGQVGSVWGMAYQRETQKLFSAAFLKRHVGLGSGGLGGIYVTTPTGTAANGSLYVDLEAAPFELNLGETQLGDRSLPTSTTVSSTDPNAFTLVGKAGLGSMAISDDGSRLYITDLFNRQLLILNVGNPAKAAGSFTASDLTTVAIPTTVSCTNGLSRPFAVAVYRGKVYVGTVCTAESPGSTSANLSATVYAMDEATQTFSTSAVFNTPLTYPKGDVHAQFPTMGSTWEPWISNFSNFHFTQLGTTNVYRTARPQPMLSDIDFTDRGDMVLSLMDRSGHQLGYRQVSPVASTTLYSGYIGGDMLRARLQGSTWVLENNAVVTSATLGSTTGGGANNGQGPGNGEFFNHENFITDNNGDGTLEEIHQETSQGGAVIVPGTGITVSINMDPLTTWSGGTIWHSNTNGADLRRYEIYRTINNNGAQVDGTYGKANGLGLPVALCDPAPIQIGNRVWKDTNDNGIQDPGEPALAGVTVRLNGPGLPTGGVSVTTNAAGEYYFSNATGTNTTGFVYSLTGLTSGGSYSLTFPTSVSAGALQLSTKPNSATGNNSDLIDTDVAATGLVSFTLGQSGQNNFSFDAGYAACALQITSVTATCNPTTNLYALTGTISLTNAAATSLTVSAAGASTVVSVSAGQSSVSFALSGSSLVSNGPASQTVSVVSSGSTCGLSSTTFAVPASCTVCSVSLVTANLATGTVGTPYNQTISATGGSGPYTYSVTAGSLPAGLTLSAGGVLSGTPSSTGTSAFTVTVTSGPNCSAVASYSVTVTPIPVCALNVTATPGACQTATNQYSVTGSLLLTNNTTGGIATITDGIVSTTVTVPAQATAVSYTLSGFVSGSGSHTVTASLPGCGSATTTYAAPASCTVCPTLSLSATGLTSTTVGVAYTATLSTTGGQEPYSYSIISGSLPVGLSLSTGGTISGTPASSGVYSTTIRVTDARSCSAVLPFTLTVDALPLCSLDLAVTPGNCNSAINQYSVTGTVTAVNASGTQSLTIQEGNVSTIVTLTNNGPASFTLNGLMSDGSLHTITVFSSNTACGTVSQTYTAPASCTVALPELTLTKQVSLSLAQVGDVVTYVIKVANTGPIAATNVVVDDILDSGIQYVPGSATASAGTYSASVTGGGTWTIASLPVGATATLSFSGSVLSEGVLNNTVRIPNLDLDAKVCTSVPIKVCQGTPFSIQLDAPAGYTHYQWYLTTPTGTTLVSDIMATTANAATANSYTATQAGEYRVIVDDGVVGSCPDQSCCPIIIEAVAVPQFTALTRNPTCVATTPQANGQLSLTALNGDPRQFTYQYSSGSTFNAATATVAQTVPVNGIISNTLPAGIYTIRVFNSAGCFQDATVTLTANCDCKTDICTPVALKKTRSLGKPVTP</sequence>
<dbReference type="Pfam" id="PF05345">
    <property type="entry name" value="He_PIG"/>
    <property type="match status" value="2"/>
</dbReference>
<dbReference type="InterPro" id="IPR033764">
    <property type="entry name" value="Sdr_B"/>
</dbReference>
<dbReference type="GO" id="GO:0005576">
    <property type="term" value="C:extracellular region"/>
    <property type="evidence" value="ECO:0007669"/>
    <property type="project" value="UniProtKB-SubCell"/>
</dbReference>
<feature type="domain" description="SD-repeat containing protein B" evidence="6">
    <location>
        <begin position="653"/>
        <end position="786"/>
    </location>
</feature>
<keyword evidence="8" id="KW-1185">Reference proteome</keyword>
<dbReference type="SUPFAM" id="SSF117074">
    <property type="entry name" value="Hypothetical protein PA1324"/>
    <property type="match status" value="1"/>
</dbReference>
<evidence type="ECO:0000259" key="5">
    <source>
        <dbReference type="Pfam" id="PF01345"/>
    </source>
</evidence>
<dbReference type="GO" id="GO:0005509">
    <property type="term" value="F:calcium ion binding"/>
    <property type="evidence" value="ECO:0007669"/>
    <property type="project" value="InterPro"/>
</dbReference>
<dbReference type="RefSeq" id="WP_152124269.1">
    <property type="nucleotide sequence ID" value="NZ_WELI01000003.1"/>
</dbReference>
<proteinExistence type="predicted"/>
<gene>
    <name evidence="7" type="ORF">F5984_10865</name>
</gene>
<keyword evidence="3 4" id="KW-0732">Signal</keyword>
<evidence type="ECO:0000256" key="3">
    <source>
        <dbReference type="ARBA" id="ARBA00022729"/>
    </source>
</evidence>
<accession>A0A7J5U0K6</accession>
<dbReference type="PANTHER" id="PTHR34819:SF3">
    <property type="entry name" value="CELL SURFACE PROTEIN"/>
    <property type="match status" value="1"/>
</dbReference>
<evidence type="ECO:0000313" key="8">
    <source>
        <dbReference type="Proteomes" id="UP000488299"/>
    </source>
</evidence>
<dbReference type="InterPro" id="IPR047589">
    <property type="entry name" value="DUF11_rpt"/>
</dbReference>
<evidence type="ECO:0000256" key="2">
    <source>
        <dbReference type="ARBA" id="ARBA00022525"/>
    </source>
</evidence>
<reference evidence="7 8" key="1">
    <citation type="submission" date="2019-10" db="EMBL/GenBank/DDBJ databases">
        <title>Rudanella paleaurantiibacter sp. nov., isolated from sludge.</title>
        <authorList>
            <person name="Xu S.Q."/>
        </authorList>
    </citation>
    <scope>NUCLEOTIDE SEQUENCE [LARGE SCALE GENOMIC DNA]</scope>
    <source>
        <strain evidence="7 8">HX-22-17</strain>
    </source>
</reference>
<name>A0A7J5U0K6_9BACT</name>
<keyword evidence="2" id="KW-0964">Secreted</keyword>
<dbReference type="SUPFAM" id="SSF49313">
    <property type="entry name" value="Cadherin-like"/>
    <property type="match status" value="2"/>
</dbReference>
<dbReference type="InterPro" id="IPR001434">
    <property type="entry name" value="OmcB-like_DUF11"/>
</dbReference>
<evidence type="ECO:0000256" key="4">
    <source>
        <dbReference type="SAM" id="SignalP"/>
    </source>
</evidence>
<dbReference type="Pfam" id="PF01345">
    <property type="entry name" value="DUF11"/>
    <property type="match status" value="1"/>
</dbReference>
<dbReference type="InterPro" id="IPR013783">
    <property type="entry name" value="Ig-like_fold"/>
</dbReference>
<dbReference type="PANTHER" id="PTHR34819">
    <property type="entry name" value="LARGE CYSTEINE-RICH PERIPLASMIC PROTEIN OMCB"/>
    <property type="match status" value="1"/>
</dbReference>
<feature type="chain" id="PRO_5029644158" evidence="4">
    <location>
        <begin position="30"/>
        <end position="1577"/>
    </location>
</feature>
<dbReference type="InterPro" id="IPR051172">
    <property type="entry name" value="Chlamydia_OmcB"/>
</dbReference>
<evidence type="ECO:0000259" key="6">
    <source>
        <dbReference type="Pfam" id="PF17210"/>
    </source>
</evidence>
<feature type="domain" description="DUF11" evidence="5">
    <location>
        <begin position="1261"/>
        <end position="1366"/>
    </location>
</feature>
<dbReference type="NCBIfam" id="TIGR01451">
    <property type="entry name" value="B_ant_repeat"/>
    <property type="match status" value="1"/>
</dbReference>
<dbReference type="InterPro" id="IPR015919">
    <property type="entry name" value="Cadherin-like_sf"/>
</dbReference>
<evidence type="ECO:0000256" key="1">
    <source>
        <dbReference type="ARBA" id="ARBA00004613"/>
    </source>
</evidence>
<dbReference type="Proteomes" id="UP000488299">
    <property type="component" value="Unassembled WGS sequence"/>
</dbReference>
<organism evidence="7 8">
    <name type="scientific">Rudanella paleaurantiibacter</name>
    <dbReference type="NCBI Taxonomy" id="2614655"/>
    <lineage>
        <taxon>Bacteria</taxon>
        <taxon>Pseudomonadati</taxon>
        <taxon>Bacteroidota</taxon>
        <taxon>Cytophagia</taxon>
        <taxon>Cytophagales</taxon>
        <taxon>Cytophagaceae</taxon>
        <taxon>Rudanella</taxon>
    </lineage>
</organism>
<comment type="caution">
    <text evidence="7">The sequence shown here is derived from an EMBL/GenBank/DDBJ whole genome shotgun (WGS) entry which is preliminary data.</text>
</comment>
<dbReference type="EMBL" id="WELI01000003">
    <property type="protein sequence ID" value="KAB7731292.1"/>
    <property type="molecule type" value="Genomic_DNA"/>
</dbReference>
<feature type="signal peptide" evidence="4">
    <location>
        <begin position="1"/>
        <end position="29"/>
    </location>
</feature>
<dbReference type="Gene3D" id="2.60.40.1170">
    <property type="entry name" value="Mu homology domain, subdomain B"/>
    <property type="match status" value="1"/>
</dbReference>